<comment type="caution">
    <text evidence="3">The sequence shown here is derived from an EMBL/GenBank/DDBJ whole genome shotgun (WGS) entry which is preliminary data.</text>
</comment>
<keyword evidence="2" id="KW-0732">Signal</keyword>
<protein>
    <recommendedName>
        <fullName evidence="5">Lipoprotein</fullName>
    </recommendedName>
</protein>
<evidence type="ECO:0000313" key="3">
    <source>
        <dbReference type="EMBL" id="GIH03663.1"/>
    </source>
</evidence>
<feature type="chain" id="PRO_5035313206" description="Lipoprotein" evidence="2">
    <location>
        <begin position="28"/>
        <end position="529"/>
    </location>
</feature>
<name>A0A8J3Q495_9ACTN</name>
<reference evidence="3" key="1">
    <citation type="submission" date="2021-01" db="EMBL/GenBank/DDBJ databases">
        <title>Whole genome shotgun sequence of Rhizocola hellebori NBRC 109834.</title>
        <authorList>
            <person name="Komaki H."/>
            <person name="Tamura T."/>
        </authorList>
    </citation>
    <scope>NUCLEOTIDE SEQUENCE</scope>
    <source>
        <strain evidence="3">NBRC 109834</strain>
    </source>
</reference>
<evidence type="ECO:0000256" key="2">
    <source>
        <dbReference type="SAM" id="SignalP"/>
    </source>
</evidence>
<keyword evidence="4" id="KW-1185">Reference proteome</keyword>
<feature type="region of interest" description="Disordered" evidence="1">
    <location>
        <begin position="333"/>
        <end position="361"/>
    </location>
</feature>
<sequence>MSHLGFARSLSLVAVAALVLSACGSKSDDPVKQGPVVVDGAVDMPALQRMVDTQRARSKELQEIELARLDNVLERGLWTESGLESALGGAAAADAAFDAHGKALTSKARAIGDLPMVIKPVLYVADPTIGEGMFGGAIVAFLGADRAVSASNEFTDGQGSMDLGKEMNISGSRGHVDMVLDATHESHGVTTRLIVKIGISPCPDANGRFEASAKVDVSVTKSGGSTGQKGTLDLAITGQADDDAKLASTDTEYRMQFADFANSKGGFVEVSGAMGDTKVRSATLTRSGGKANSSMQESAVGFGSLFSMIVASSVALAAEKGWQSGNCVSLKPTVSPGPKGMKPGATSTINAAPRSRIDGGPVGGSVKATLAGGGASVKPDGSKVNADATFTYTAPDAPDKTGTVALEARSRRGVAKASIDFDTKRGGYVASGGTQVKVSGTVNDLTAPFTLQGKGTGFDVVYSYTPASGTGGTYTYTGSGSGVSMQGSGTYQIAGSDPVLTLTQTGNGCVTMGGCSTTTNVITLTRAGA</sequence>
<evidence type="ECO:0000313" key="4">
    <source>
        <dbReference type="Proteomes" id="UP000612899"/>
    </source>
</evidence>
<accession>A0A8J3Q495</accession>
<gene>
    <name evidence="3" type="ORF">Rhe02_17300</name>
</gene>
<evidence type="ECO:0008006" key="5">
    <source>
        <dbReference type="Google" id="ProtNLM"/>
    </source>
</evidence>
<feature type="signal peptide" evidence="2">
    <location>
        <begin position="1"/>
        <end position="27"/>
    </location>
</feature>
<evidence type="ECO:0000256" key="1">
    <source>
        <dbReference type="SAM" id="MobiDB-lite"/>
    </source>
</evidence>
<proteinExistence type="predicted"/>
<dbReference type="EMBL" id="BONY01000008">
    <property type="protein sequence ID" value="GIH03663.1"/>
    <property type="molecule type" value="Genomic_DNA"/>
</dbReference>
<dbReference type="AlphaFoldDB" id="A0A8J3Q495"/>
<dbReference type="Proteomes" id="UP000612899">
    <property type="component" value="Unassembled WGS sequence"/>
</dbReference>
<dbReference type="RefSeq" id="WP_203907562.1">
    <property type="nucleotide sequence ID" value="NZ_BONY01000008.1"/>
</dbReference>
<organism evidence="3 4">
    <name type="scientific">Rhizocola hellebori</name>
    <dbReference type="NCBI Taxonomy" id="1392758"/>
    <lineage>
        <taxon>Bacteria</taxon>
        <taxon>Bacillati</taxon>
        <taxon>Actinomycetota</taxon>
        <taxon>Actinomycetes</taxon>
        <taxon>Micromonosporales</taxon>
        <taxon>Micromonosporaceae</taxon>
        <taxon>Rhizocola</taxon>
    </lineage>
</organism>